<evidence type="ECO:0000256" key="19">
    <source>
        <dbReference type="PIRSR" id="PIRSR603915-1"/>
    </source>
</evidence>
<accession>A0A7J7J0E0</accession>
<dbReference type="Proteomes" id="UP000593567">
    <property type="component" value="Unassembled WGS sequence"/>
</dbReference>
<comment type="similarity">
    <text evidence="4">Belongs to the polycystin family.</text>
</comment>
<gene>
    <name evidence="24" type="ORF">EB796_022759</name>
</gene>
<evidence type="ECO:0000256" key="4">
    <source>
        <dbReference type="ARBA" id="ARBA00007200"/>
    </source>
</evidence>
<feature type="region of interest" description="Disordered" evidence="21">
    <location>
        <begin position="799"/>
        <end position="859"/>
    </location>
</feature>
<feature type="region of interest" description="Disordered" evidence="21">
    <location>
        <begin position="697"/>
        <end position="739"/>
    </location>
</feature>
<dbReference type="GO" id="GO:0005929">
    <property type="term" value="C:cilium"/>
    <property type="evidence" value="ECO:0007669"/>
    <property type="project" value="UniProtKB-SubCell"/>
</dbReference>
<evidence type="ECO:0000256" key="12">
    <source>
        <dbReference type="ARBA" id="ARBA00023065"/>
    </source>
</evidence>
<evidence type="ECO:0000256" key="7">
    <source>
        <dbReference type="ARBA" id="ARBA00022673"/>
    </source>
</evidence>
<dbReference type="Pfam" id="PF20519">
    <property type="entry name" value="Polycystin_dom"/>
    <property type="match status" value="1"/>
</dbReference>
<keyword evidence="5" id="KW-0813">Transport</keyword>
<dbReference type="PANTHER" id="PTHR10877:SF183">
    <property type="entry name" value="AT14535P-RELATED"/>
    <property type="match status" value="1"/>
</dbReference>
<keyword evidence="10 22" id="KW-1133">Transmembrane helix</keyword>
<evidence type="ECO:0000256" key="13">
    <source>
        <dbReference type="ARBA" id="ARBA00023136"/>
    </source>
</evidence>
<dbReference type="OrthoDB" id="444119at2759"/>
<dbReference type="AlphaFoldDB" id="A0A7J7J0E0"/>
<dbReference type="InterPro" id="IPR013122">
    <property type="entry name" value="PKD1_2_channel"/>
</dbReference>
<keyword evidence="13 22" id="KW-0472">Membrane</keyword>
<dbReference type="PROSITE" id="PS00018">
    <property type="entry name" value="EF_HAND_1"/>
    <property type="match status" value="1"/>
</dbReference>
<evidence type="ECO:0000256" key="16">
    <source>
        <dbReference type="ARBA" id="ARBA00023273"/>
    </source>
</evidence>
<dbReference type="FunFam" id="1.20.5.340:FF:000020">
    <property type="entry name" value="polycystin-2 isoform X1"/>
    <property type="match status" value="1"/>
</dbReference>
<dbReference type="SUPFAM" id="SSF47473">
    <property type="entry name" value="EF-hand"/>
    <property type="match status" value="1"/>
</dbReference>
<feature type="compositionally biased region" description="Low complexity" evidence="21">
    <location>
        <begin position="827"/>
        <end position="842"/>
    </location>
</feature>
<dbReference type="InterPro" id="IPR051223">
    <property type="entry name" value="Polycystin"/>
</dbReference>
<comment type="caution">
    <text evidence="24">The sequence shown here is derived from an EMBL/GenBank/DDBJ whole genome shotgun (WGS) entry which is preliminary data.</text>
</comment>
<dbReference type="Gene3D" id="1.20.5.340">
    <property type="match status" value="1"/>
</dbReference>
<keyword evidence="11" id="KW-0175">Coiled coil</keyword>
<evidence type="ECO:0000259" key="23">
    <source>
        <dbReference type="PROSITE" id="PS50222"/>
    </source>
</evidence>
<dbReference type="InterPro" id="IPR003915">
    <property type="entry name" value="PKD_2"/>
</dbReference>
<evidence type="ECO:0000256" key="18">
    <source>
        <dbReference type="ARBA" id="ARBA00023329"/>
    </source>
</evidence>
<dbReference type="InterPro" id="IPR002048">
    <property type="entry name" value="EF_hand_dom"/>
</dbReference>
<keyword evidence="16" id="KW-0966">Cell projection</keyword>
<evidence type="ECO:0000256" key="21">
    <source>
        <dbReference type="SAM" id="MobiDB-lite"/>
    </source>
</evidence>
<evidence type="ECO:0000256" key="15">
    <source>
        <dbReference type="ARBA" id="ARBA00023180"/>
    </source>
</evidence>
<organism evidence="24 25">
    <name type="scientific">Bugula neritina</name>
    <name type="common">Brown bryozoan</name>
    <name type="synonym">Sertularia neritina</name>
    <dbReference type="NCBI Taxonomy" id="10212"/>
    <lineage>
        <taxon>Eukaryota</taxon>
        <taxon>Metazoa</taxon>
        <taxon>Spiralia</taxon>
        <taxon>Lophotrochozoa</taxon>
        <taxon>Bryozoa</taxon>
        <taxon>Gymnolaemata</taxon>
        <taxon>Cheilostomatida</taxon>
        <taxon>Flustrina</taxon>
        <taxon>Buguloidea</taxon>
        <taxon>Bugulidae</taxon>
        <taxon>Bugula</taxon>
    </lineage>
</organism>
<feature type="compositionally biased region" description="Basic and acidic residues" evidence="21">
    <location>
        <begin position="801"/>
        <end position="826"/>
    </location>
</feature>
<keyword evidence="7 19" id="KW-0107">Calcium channel</keyword>
<evidence type="ECO:0000256" key="14">
    <source>
        <dbReference type="ARBA" id="ARBA00023157"/>
    </source>
</evidence>
<evidence type="ECO:0000256" key="6">
    <source>
        <dbReference type="ARBA" id="ARBA00022475"/>
    </source>
</evidence>
<evidence type="ECO:0000313" key="24">
    <source>
        <dbReference type="EMBL" id="KAF6018938.1"/>
    </source>
</evidence>
<evidence type="ECO:0000256" key="17">
    <source>
        <dbReference type="ARBA" id="ARBA00023303"/>
    </source>
</evidence>
<keyword evidence="25" id="KW-1185">Reference proteome</keyword>
<name>A0A7J7J0E0_BUGNE</name>
<dbReference type="GO" id="GO:0031410">
    <property type="term" value="C:cytoplasmic vesicle"/>
    <property type="evidence" value="ECO:0007669"/>
    <property type="project" value="UniProtKB-SubCell"/>
</dbReference>
<evidence type="ECO:0000256" key="1">
    <source>
        <dbReference type="ARBA" id="ARBA00004138"/>
    </source>
</evidence>
<proteinExistence type="inferred from homology"/>
<feature type="transmembrane region" description="Helical" evidence="22">
    <location>
        <begin position="459"/>
        <end position="478"/>
    </location>
</feature>
<feature type="binding site" evidence="19">
    <location>
        <position position="668"/>
    </location>
    <ligand>
        <name>Ca(2+)</name>
        <dbReference type="ChEBI" id="CHEBI:29108"/>
        <label>2</label>
    </ligand>
</feature>
<keyword evidence="12 19" id="KW-0406">Ion transport</keyword>
<evidence type="ECO:0000256" key="11">
    <source>
        <dbReference type="ARBA" id="ARBA00023054"/>
    </source>
</evidence>
<dbReference type="FunFam" id="1.10.287.70:FF:000055">
    <property type="entry name" value="Polycystic kidney disease 2-like 1"/>
    <property type="match status" value="1"/>
</dbReference>
<dbReference type="SMART" id="SM00054">
    <property type="entry name" value="EFh"/>
    <property type="match status" value="2"/>
</dbReference>
<feature type="domain" description="EF-hand" evidence="23">
    <location>
        <begin position="621"/>
        <end position="656"/>
    </location>
</feature>
<keyword evidence="6" id="KW-1003">Cell membrane</keyword>
<feature type="transmembrane region" description="Helical" evidence="22">
    <location>
        <begin position="560"/>
        <end position="581"/>
    </location>
</feature>
<dbReference type="Gene3D" id="1.10.287.70">
    <property type="match status" value="1"/>
</dbReference>
<dbReference type="SUPFAM" id="SSF81324">
    <property type="entry name" value="Voltage-gated potassium channels"/>
    <property type="match status" value="1"/>
</dbReference>
<feature type="transmembrane region" description="Helical" evidence="22">
    <location>
        <begin position="371"/>
        <end position="389"/>
    </location>
</feature>
<keyword evidence="18" id="KW-0968">Cytoplasmic vesicle</keyword>
<dbReference type="GO" id="GO:0005509">
    <property type="term" value="F:calcium ion binding"/>
    <property type="evidence" value="ECO:0007669"/>
    <property type="project" value="InterPro"/>
</dbReference>
<feature type="binding site" evidence="19">
    <location>
        <position position="672"/>
    </location>
    <ligand>
        <name>Ca(2+)</name>
        <dbReference type="ChEBI" id="CHEBI:29108"/>
        <label>2</label>
    </ligand>
</feature>
<keyword evidence="19" id="KW-0479">Metal-binding</keyword>
<dbReference type="InterPro" id="IPR018247">
    <property type="entry name" value="EF_Hand_1_Ca_BS"/>
</dbReference>
<keyword evidence="8 22" id="KW-0812">Transmembrane</keyword>
<evidence type="ECO:0000256" key="9">
    <source>
        <dbReference type="ARBA" id="ARBA00022837"/>
    </source>
</evidence>
<dbReference type="GO" id="GO:0050982">
    <property type="term" value="P:detection of mechanical stimulus"/>
    <property type="evidence" value="ECO:0007669"/>
    <property type="project" value="TreeGrafter"/>
</dbReference>
<sequence>MSRHSSGKRSSSSNSRNAWNDDGLDAPGGRPDSQQSGSGEFESRDLTLADEGDMMPTAMEGEVYVNGEIQIAGQQKNKGKPAPVSGFTKFKNGLRSIWVTSSLMDSKTADSETKAYVLLRELLIYGIFLTILLVLTFGMTNINMYYYTKVMEELFLDSTFADTKNSFRGMTTMQDFWRFSEGPLINGLYKDWETYYNSDNVTGEDLGYIYFENKMLGVPRLRQIKVSNSSCDIHSDFEEEIKQCYSAYTASVEDTNPFGKMEGSAWTYHKADDLESGNVKGMLHTYSGAGYYQNLATNSSHSLAIIQDLKQNLWIDRGTRVVFFDFTVYNANINLFCIVRLLVEFPATGGVIPSWTFRTVKLIRYVSTFDYIVLGCEGIFVLFLLYYIVEESLEIKKHKLKYLYDIWNWLDLLILGISLICVAFSAYRYWEVSDKLTKLLAEPDEFGDFEFLSYWSVQFNYIIAGAIFLAWIKVFKYVSFNKTMSQLTTTLGKAKKDIVGFLVMFMIIFFAFAQLGYLLFGTQVRDFSDLINAMLTLFRIILGDFDFHELESAHRVLGPIYFIFFVFFVFFVLLNMFLAIINDTYAEVKAELADAKNEIEMGEFFKQQYNKMMSKMNLKKDKISGIQKALRSADKDNNKKIDMSEFRTELKSRGYGDEEIEAAFAKYDLNGDRVLDEEEQRKMQDDLEGQRATLAREFSELEARTNRPKSRSSRTYSSGEDSDDEGTSGTRSSRRQGLRPINGVAYEEFTVLSRRVDRMEHSIGSIVSKIDAVLVKLEAMEKAKLKRKENMGKILDSITESTEHSDEMKRDQMERLVREELERWDSDSNIDGGSGSRRSPSAGSGGGRGSRARNVSPAY</sequence>
<protein>
    <submittedName>
        <fullName evidence="24">PKD2</fullName>
    </submittedName>
</protein>
<dbReference type="EMBL" id="VXIV02003268">
    <property type="protein sequence ID" value="KAF6018938.1"/>
    <property type="molecule type" value="Genomic_DNA"/>
</dbReference>
<feature type="transmembrane region" description="Helical" evidence="22">
    <location>
        <begin position="122"/>
        <end position="147"/>
    </location>
</feature>
<keyword evidence="17 19" id="KW-0407">Ion channel</keyword>
<dbReference type="PROSITE" id="PS50222">
    <property type="entry name" value="EF_HAND_2"/>
    <property type="match status" value="1"/>
</dbReference>
<dbReference type="PANTHER" id="PTHR10877">
    <property type="entry name" value="POLYCYSTIN FAMILY MEMBER"/>
    <property type="match status" value="1"/>
</dbReference>
<evidence type="ECO:0000256" key="2">
    <source>
        <dbReference type="ARBA" id="ARBA00004541"/>
    </source>
</evidence>
<keyword evidence="19" id="KW-0109">Calcium transport</keyword>
<dbReference type="PRINTS" id="PR01433">
    <property type="entry name" value="POLYCYSTIN2"/>
</dbReference>
<dbReference type="Pfam" id="PF08016">
    <property type="entry name" value="PKD_channel"/>
    <property type="match status" value="1"/>
</dbReference>
<dbReference type="CDD" id="cd00051">
    <property type="entry name" value="EFh"/>
    <property type="match status" value="1"/>
</dbReference>
<feature type="transmembrane region" description="Helical" evidence="22">
    <location>
        <begin position="409"/>
        <end position="430"/>
    </location>
</feature>
<keyword evidence="9 19" id="KW-0106">Calcium</keyword>
<evidence type="ECO:0000256" key="5">
    <source>
        <dbReference type="ARBA" id="ARBA00022448"/>
    </source>
</evidence>
<dbReference type="InterPro" id="IPR046791">
    <property type="entry name" value="Polycystin_dom"/>
</dbReference>
<evidence type="ECO:0000256" key="22">
    <source>
        <dbReference type="SAM" id="Phobius"/>
    </source>
</evidence>
<dbReference type="InterPro" id="IPR011992">
    <property type="entry name" value="EF-hand-dom_pair"/>
</dbReference>
<feature type="transmembrane region" description="Helical" evidence="22">
    <location>
        <begin position="498"/>
        <end position="520"/>
    </location>
</feature>
<evidence type="ECO:0000256" key="8">
    <source>
        <dbReference type="ARBA" id="ARBA00022692"/>
    </source>
</evidence>
<evidence type="ECO:0000256" key="20">
    <source>
        <dbReference type="PIRSR" id="PIRSR603915-2"/>
    </source>
</evidence>
<evidence type="ECO:0000313" key="25">
    <source>
        <dbReference type="Proteomes" id="UP000593567"/>
    </source>
</evidence>
<comment type="subcellular location">
    <subcellularLocation>
        <location evidence="3">Cell membrane</location>
        <topology evidence="3">Multi-pass membrane protein</topology>
    </subcellularLocation>
    <subcellularLocation>
        <location evidence="1">Cell projection</location>
        <location evidence="1">Cilium</location>
    </subcellularLocation>
    <subcellularLocation>
        <location evidence="2">Cytoplasmic vesicle</location>
    </subcellularLocation>
</comment>
<evidence type="ECO:0000256" key="10">
    <source>
        <dbReference type="ARBA" id="ARBA00022989"/>
    </source>
</evidence>
<dbReference type="Gene3D" id="1.10.238.10">
    <property type="entry name" value="EF-hand"/>
    <property type="match status" value="1"/>
</dbReference>
<keyword evidence="15" id="KW-0325">Glycoprotein</keyword>
<evidence type="ECO:0000256" key="3">
    <source>
        <dbReference type="ARBA" id="ARBA00004651"/>
    </source>
</evidence>
<feature type="disulfide bond" evidence="20">
    <location>
        <begin position="231"/>
        <end position="244"/>
    </location>
</feature>
<dbReference type="GO" id="GO:0005262">
    <property type="term" value="F:calcium channel activity"/>
    <property type="evidence" value="ECO:0007669"/>
    <property type="project" value="UniProtKB-KW"/>
</dbReference>
<feature type="binding site" evidence="19">
    <location>
        <position position="679"/>
    </location>
    <ligand>
        <name>Ca(2+)</name>
        <dbReference type="ChEBI" id="CHEBI:29108"/>
        <label>2</label>
    </ligand>
</feature>
<feature type="region of interest" description="Disordered" evidence="21">
    <location>
        <begin position="1"/>
        <end position="51"/>
    </location>
</feature>
<reference evidence="24" key="1">
    <citation type="submission" date="2020-06" db="EMBL/GenBank/DDBJ databases">
        <title>Draft genome of Bugula neritina, a colonial animal packing powerful symbionts and potential medicines.</title>
        <authorList>
            <person name="Rayko M."/>
        </authorList>
    </citation>
    <scope>NUCLEOTIDE SEQUENCE [LARGE SCALE GENOMIC DNA]</scope>
    <source>
        <strain evidence="24">Kwan_BN1</strain>
    </source>
</reference>
<dbReference type="GO" id="GO:0005886">
    <property type="term" value="C:plasma membrane"/>
    <property type="evidence" value="ECO:0007669"/>
    <property type="project" value="UniProtKB-SubCell"/>
</dbReference>
<keyword evidence="14" id="KW-1015">Disulfide bond</keyword>